<dbReference type="STRING" id="870435.A0A0C3PPW8"/>
<accession>A0A0C3PPW8</accession>
<dbReference type="InParanoid" id="A0A0C3PPW8"/>
<reference evidence="2" key="2">
    <citation type="submission" date="2015-01" db="EMBL/GenBank/DDBJ databases">
        <title>Evolutionary Origins and Diversification of the Mycorrhizal Mutualists.</title>
        <authorList>
            <consortium name="DOE Joint Genome Institute"/>
            <consortium name="Mycorrhizal Genomics Consortium"/>
            <person name="Kohler A."/>
            <person name="Kuo A."/>
            <person name="Nagy L.G."/>
            <person name="Floudas D."/>
            <person name="Copeland A."/>
            <person name="Barry K.W."/>
            <person name="Cichocki N."/>
            <person name="Veneault-Fourrey C."/>
            <person name="LaButti K."/>
            <person name="Lindquist E.A."/>
            <person name="Lipzen A."/>
            <person name="Lundell T."/>
            <person name="Morin E."/>
            <person name="Murat C."/>
            <person name="Riley R."/>
            <person name="Ohm R."/>
            <person name="Sun H."/>
            <person name="Tunlid A."/>
            <person name="Henrissat B."/>
            <person name="Grigoriev I.V."/>
            <person name="Hibbett D.S."/>
            <person name="Martin F."/>
        </authorList>
    </citation>
    <scope>NUCLEOTIDE SEQUENCE [LARGE SCALE GENOMIC DNA]</scope>
    <source>
        <strain evidence="2">Marx 270</strain>
    </source>
</reference>
<dbReference type="AlphaFoldDB" id="A0A0C3PPW8"/>
<gene>
    <name evidence="1" type="ORF">M404DRAFT_20513</name>
</gene>
<dbReference type="Proteomes" id="UP000054217">
    <property type="component" value="Unassembled WGS sequence"/>
</dbReference>
<dbReference type="HOGENOM" id="CLU_1759574_0_0_1"/>
<dbReference type="OrthoDB" id="2709359at2759"/>
<protein>
    <submittedName>
        <fullName evidence="1">Uncharacterized protein</fullName>
    </submittedName>
</protein>
<reference evidence="1 2" key="1">
    <citation type="submission" date="2014-04" db="EMBL/GenBank/DDBJ databases">
        <authorList>
            <consortium name="DOE Joint Genome Institute"/>
            <person name="Kuo A."/>
            <person name="Kohler A."/>
            <person name="Costa M.D."/>
            <person name="Nagy L.G."/>
            <person name="Floudas D."/>
            <person name="Copeland A."/>
            <person name="Barry K.W."/>
            <person name="Cichocki N."/>
            <person name="Veneault-Fourrey C."/>
            <person name="LaButti K."/>
            <person name="Lindquist E.A."/>
            <person name="Lipzen A."/>
            <person name="Lundell T."/>
            <person name="Morin E."/>
            <person name="Murat C."/>
            <person name="Sun H."/>
            <person name="Tunlid A."/>
            <person name="Henrissat B."/>
            <person name="Grigoriev I.V."/>
            <person name="Hibbett D.S."/>
            <person name="Martin F."/>
            <person name="Nordberg H.P."/>
            <person name="Cantor M.N."/>
            <person name="Hua S.X."/>
        </authorList>
    </citation>
    <scope>NUCLEOTIDE SEQUENCE [LARGE SCALE GENOMIC DNA]</scope>
    <source>
        <strain evidence="1 2">Marx 270</strain>
    </source>
</reference>
<name>A0A0C3PPW8_PISTI</name>
<evidence type="ECO:0000313" key="2">
    <source>
        <dbReference type="Proteomes" id="UP000054217"/>
    </source>
</evidence>
<dbReference type="EMBL" id="KN831950">
    <property type="protein sequence ID" value="KIO10991.1"/>
    <property type="molecule type" value="Genomic_DNA"/>
</dbReference>
<sequence length="148" mass="16721">MQAQRYRSIHVTFLRPEPLSLPLKGLWPANFSIPSFVSTIHFDTVVVERGIISLCEPVQLLTCTSKLCIAESLANFANDAQIWLKRGDLHGCWGSKCDDVCPFGMECVIYVRAEDARTQVLDISRMKMFVVKVVPVETDSKTLKERNC</sequence>
<keyword evidence="2" id="KW-1185">Reference proteome</keyword>
<evidence type="ECO:0000313" key="1">
    <source>
        <dbReference type="EMBL" id="KIO10991.1"/>
    </source>
</evidence>
<organism evidence="1 2">
    <name type="scientific">Pisolithus tinctorius Marx 270</name>
    <dbReference type="NCBI Taxonomy" id="870435"/>
    <lineage>
        <taxon>Eukaryota</taxon>
        <taxon>Fungi</taxon>
        <taxon>Dikarya</taxon>
        <taxon>Basidiomycota</taxon>
        <taxon>Agaricomycotina</taxon>
        <taxon>Agaricomycetes</taxon>
        <taxon>Agaricomycetidae</taxon>
        <taxon>Boletales</taxon>
        <taxon>Sclerodermatineae</taxon>
        <taxon>Pisolithaceae</taxon>
        <taxon>Pisolithus</taxon>
    </lineage>
</organism>
<dbReference type="Gene3D" id="3.40.50.1100">
    <property type="match status" value="1"/>
</dbReference>
<proteinExistence type="predicted"/>
<dbReference type="SUPFAM" id="SSF53686">
    <property type="entry name" value="Tryptophan synthase beta subunit-like PLP-dependent enzymes"/>
    <property type="match status" value="1"/>
</dbReference>
<dbReference type="InterPro" id="IPR036052">
    <property type="entry name" value="TrpB-like_PALP_sf"/>
</dbReference>